<keyword evidence="10" id="KW-1185">Reference proteome</keyword>
<name>D8LQQ4_ECTSI</name>
<dbReference type="eggNOG" id="ENOG502S20F">
    <property type="taxonomic scope" value="Eukaryota"/>
</dbReference>
<sequence>MAKKKKNDWFANIQNLPKSRLLYNIKEHLFYNTAFAFCVSMVHYLTPQHIIDDLHVSPIPHSIMSGALGLLLVFRTNAAYNRFWEARQIWGGLINQCRNIARLSTVALGPDSPEWLEMKEYLRLYPFLLKQHLQDERDDAEMDWSRLPEGTVARLQEDPNPPLYCCQIMMEILARACSEGGAAQSPGGRVPDYTSVMYRVQIEEGLSFLVDALGKCERIVTTPVPRGYSRHTSRFLTVYGFTLPVVLVPHTELFTAPVVAAVCWGLFSIEEIAYFIEQPFDPLAAPA</sequence>
<organism evidence="9 10">
    <name type="scientific">Ectocarpus siliculosus</name>
    <name type="common">Brown alga</name>
    <name type="synonym">Conferva siliculosa</name>
    <dbReference type="NCBI Taxonomy" id="2880"/>
    <lineage>
        <taxon>Eukaryota</taxon>
        <taxon>Sar</taxon>
        <taxon>Stramenopiles</taxon>
        <taxon>Ochrophyta</taxon>
        <taxon>PX clade</taxon>
        <taxon>Phaeophyceae</taxon>
        <taxon>Ectocarpales</taxon>
        <taxon>Ectocarpaceae</taxon>
        <taxon>Ectocarpus</taxon>
    </lineage>
</organism>
<dbReference type="OrthoDB" id="1368at2759"/>
<evidence type="ECO:0008006" key="11">
    <source>
        <dbReference type="Google" id="ProtNLM"/>
    </source>
</evidence>
<evidence type="ECO:0000256" key="3">
    <source>
        <dbReference type="ARBA" id="ARBA00022475"/>
    </source>
</evidence>
<dbReference type="GO" id="GO:0005886">
    <property type="term" value="C:plasma membrane"/>
    <property type="evidence" value="ECO:0007669"/>
    <property type="project" value="UniProtKB-SubCell"/>
</dbReference>
<accession>D8LQQ4</accession>
<dbReference type="InterPro" id="IPR044669">
    <property type="entry name" value="YneE/VCCN1/2-like"/>
</dbReference>
<evidence type="ECO:0000256" key="2">
    <source>
        <dbReference type="ARBA" id="ARBA00022448"/>
    </source>
</evidence>
<keyword evidence="2" id="KW-0813">Transport</keyword>
<gene>
    <name evidence="9" type="ORF">Esi_0060_0026</name>
</gene>
<dbReference type="STRING" id="2880.D8LQQ4"/>
<evidence type="ECO:0000313" key="9">
    <source>
        <dbReference type="EMBL" id="CBN74931.1"/>
    </source>
</evidence>
<dbReference type="EMBL" id="FN648819">
    <property type="protein sequence ID" value="CBN74931.1"/>
    <property type="molecule type" value="Genomic_DNA"/>
</dbReference>
<keyword evidence="3" id="KW-1003">Cell membrane</keyword>
<keyword evidence="6" id="KW-0406">Ion transport</keyword>
<evidence type="ECO:0000313" key="10">
    <source>
        <dbReference type="Proteomes" id="UP000002630"/>
    </source>
</evidence>
<dbReference type="AlphaFoldDB" id="D8LQQ4"/>
<dbReference type="InParanoid" id="D8LQQ4"/>
<dbReference type="Proteomes" id="UP000002630">
    <property type="component" value="Linkage Group LG25"/>
</dbReference>
<feature type="transmembrane region" description="Helical" evidence="8">
    <location>
        <begin position="58"/>
        <end position="74"/>
    </location>
</feature>
<evidence type="ECO:0000256" key="4">
    <source>
        <dbReference type="ARBA" id="ARBA00022692"/>
    </source>
</evidence>
<evidence type="ECO:0000256" key="7">
    <source>
        <dbReference type="ARBA" id="ARBA00023136"/>
    </source>
</evidence>
<reference evidence="9 10" key="1">
    <citation type="journal article" date="2010" name="Nature">
        <title>The Ectocarpus genome and the independent evolution of multicellularity in brown algae.</title>
        <authorList>
            <person name="Cock J.M."/>
            <person name="Sterck L."/>
            <person name="Rouze P."/>
            <person name="Scornet D."/>
            <person name="Allen A.E."/>
            <person name="Amoutzias G."/>
            <person name="Anthouard V."/>
            <person name="Artiguenave F."/>
            <person name="Aury J.M."/>
            <person name="Badger J.H."/>
            <person name="Beszteri B."/>
            <person name="Billiau K."/>
            <person name="Bonnet E."/>
            <person name="Bothwell J.H."/>
            <person name="Bowler C."/>
            <person name="Boyen C."/>
            <person name="Brownlee C."/>
            <person name="Carrano C.J."/>
            <person name="Charrier B."/>
            <person name="Cho G.Y."/>
            <person name="Coelho S.M."/>
            <person name="Collen J."/>
            <person name="Corre E."/>
            <person name="Da Silva C."/>
            <person name="Delage L."/>
            <person name="Delaroque N."/>
            <person name="Dittami S.M."/>
            <person name="Doulbeau S."/>
            <person name="Elias M."/>
            <person name="Farnham G."/>
            <person name="Gachon C.M."/>
            <person name="Gschloessl B."/>
            <person name="Heesch S."/>
            <person name="Jabbari K."/>
            <person name="Jubin C."/>
            <person name="Kawai H."/>
            <person name="Kimura K."/>
            <person name="Kloareg B."/>
            <person name="Kupper F.C."/>
            <person name="Lang D."/>
            <person name="Le Bail A."/>
            <person name="Leblanc C."/>
            <person name="Lerouge P."/>
            <person name="Lohr M."/>
            <person name="Lopez P.J."/>
            <person name="Martens C."/>
            <person name="Maumus F."/>
            <person name="Michel G."/>
            <person name="Miranda-Saavedra D."/>
            <person name="Morales J."/>
            <person name="Moreau H."/>
            <person name="Motomura T."/>
            <person name="Nagasato C."/>
            <person name="Napoli C.A."/>
            <person name="Nelson D.R."/>
            <person name="Nyvall-Collen P."/>
            <person name="Peters A.F."/>
            <person name="Pommier C."/>
            <person name="Potin P."/>
            <person name="Poulain J."/>
            <person name="Quesneville H."/>
            <person name="Read B."/>
            <person name="Rensing S.A."/>
            <person name="Ritter A."/>
            <person name="Rousvoal S."/>
            <person name="Samanta M."/>
            <person name="Samson G."/>
            <person name="Schroeder D.C."/>
            <person name="Segurens B."/>
            <person name="Strittmatter M."/>
            <person name="Tonon T."/>
            <person name="Tregear J.W."/>
            <person name="Valentin K."/>
            <person name="von Dassow P."/>
            <person name="Yamagishi T."/>
            <person name="Van de Peer Y."/>
            <person name="Wincker P."/>
        </authorList>
    </citation>
    <scope>NUCLEOTIDE SEQUENCE [LARGE SCALE GENOMIC DNA]</scope>
    <source>
        <strain evidence="10">Ec32 / CCAP1310/4</strain>
    </source>
</reference>
<evidence type="ECO:0000256" key="1">
    <source>
        <dbReference type="ARBA" id="ARBA00004651"/>
    </source>
</evidence>
<dbReference type="EMBL" id="FN649750">
    <property type="protein sequence ID" value="CBN74931.1"/>
    <property type="molecule type" value="Genomic_DNA"/>
</dbReference>
<dbReference type="GO" id="GO:0005254">
    <property type="term" value="F:chloride channel activity"/>
    <property type="evidence" value="ECO:0007669"/>
    <property type="project" value="InterPro"/>
</dbReference>
<keyword evidence="4 8" id="KW-0812">Transmembrane</keyword>
<proteinExistence type="predicted"/>
<feature type="transmembrane region" description="Helical" evidence="8">
    <location>
        <begin position="29"/>
        <end position="46"/>
    </location>
</feature>
<comment type="subcellular location">
    <subcellularLocation>
        <location evidence="1">Cell membrane</location>
        <topology evidence="1">Multi-pass membrane protein</topology>
    </subcellularLocation>
</comment>
<evidence type="ECO:0000256" key="8">
    <source>
        <dbReference type="SAM" id="Phobius"/>
    </source>
</evidence>
<dbReference type="PANTHER" id="PTHR33281">
    <property type="entry name" value="UPF0187 PROTEIN YNEE"/>
    <property type="match status" value="1"/>
</dbReference>
<dbReference type="PANTHER" id="PTHR33281:SF19">
    <property type="entry name" value="VOLTAGE-DEPENDENT ANION CHANNEL-FORMING PROTEIN YNEE"/>
    <property type="match status" value="1"/>
</dbReference>
<dbReference type="Pfam" id="PF25539">
    <property type="entry name" value="Bestrophin_2"/>
    <property type="match status" value="1"/>
</dbReference>
<keyword evidence="7 8" id="KW-0472">Membrane</keyword>
<evidence type="ECO:0000256" key="5">
    <source>
        <dbReference type="ARBA" id="ARBA00022989"/>
    </source>
</evidence>
<keyword evidence="5 8" id="KW-1133">Transmembrane helix</keyword>
<evidence type="ECO:0000256" key="6">
    <source>
        <dbReference type="ARBA" id="ARBA00023065"/>
    </source>
</evidence>
<protein>
    <recommendedName>
        <fullName evidence="11">Bestrophin homolog</fullName>
    </recommendedName>
</protein>
<dbReference type="OMA" id="HSESHHI"/>